<organism evidence="2">
    <name type="scientific">Medicago truncatula</name>
    <name type="common">Barrel medic</name>
    <name type="synonym">Medicago tribuloides</name>
    <dbReference type="NCBI Taxonomy" id="3880"/>
    <lineage>
        <taxon>Eukaryota</taxon>
        <taxon>Viridiplantae</taxon>
        <taxon>Streptophyta</taxon>
        <taxon>Embryophyta</taxon>
        <taxon>Tracheophyta</taxon>
        <taxon>Spermatophyta</taxon>
        <taxon>Magnoliopsida</taxon>
        <taxon>eudicotyledons</taxon>
        <taxon>Gunneridae</taxon>
        <taxon>Pentapetalae</taxon>
        <taxon>rosids</taxon>
        <taxon>fabids</taxon>
        <taxon>Fabales</taxon>
        <taxon>Fabaceae</taxon>
        <taxon>Papilionoideae</taxon>
        <taxon>50 kb inversion clade</taxon>
        <taxon>NPAAA clade</taxon>
        <taxon>Hologalegina</taxon>
        <taxon>IRL clade</taxon>
        <taxon>Trifolieae</taxon>
        <taxon>Medicago</taxon>
    </lineage>
</organism>
<gene>
    <name evidence="2" type="ORF">MtrDRAFT_AC155883g4v2</name>
</gene>
<proteinExistence type="predicted"/>
<evidence type="ECO:0000313" key="2">
    <source>
        <dbReference type="EMBL" id="ABD33095.1"/>
    </source>
</evidence>
<dbReference type="EMBL" id="AC155883">
    <property type="protein sequence ID" value="ABD33095.1"/>
    <property type="molecule type" value="Genomic_DNA"/>
</dbReference>
<accession>Q2HS91</accession>
<feature type="region of interest" description="Disordered" evidence="1">
    <location>
        <begin position="1"/>
        <end position="33"/>
    </location>
</feature>
<reference evidence="2" key="2">
    <citation type="submission" date="2007-04" db="EMBL/GenBank/DDBJ databases">
        <authorList>
            <consortium name="The International Medicago Genome Annotation Group"/>
        </authorList>
    </citation>
    <scope>NUCLEOTIDE SEQUENCE</scope>
</reference>
<sequence length="80" mass="9038">MLPNKKRKTNGGGRPLSDISNDDNSIHRKNVAPKSHLTRISPVAPGKFVITSRISHILYWTSMQPHMLTRIRIDACAMMK</sequence>
<protein>
    <submittedName>
        <fullName evidence="2">Uncharacterized protein</fullName>
    </submittedName>
</protein>
<evidence type="ECO:0000256" key="1">
    <source>
        <dbReference type="SAM" id="MobiDB-lite"/>
    </source>
</evidence>
<reference evidence="2" key="1">
    <citation type="submission" date="2005-02" db="EMBL/GenBank/DDBJ databases">
        <authorList>
            <person name="Town C.D."/>
        </authorList>
    </citation>
    <scope>NUCLEOTIDE SEQUENCE</scope>
</reference>
<dbReference type="AlphaFoldDB" id="Q2HS91"/>
<name>Q2HS91_MEDTR</name>